<evidence type="ECO:0000259" key="2">
    <source>
        <dbReference type="Pfam" id="PF05699"/>
    </source>
</evidence>
<sequence length="233" mass="26613">MHHLYSGNTNPEKNVKTFKKSITVSAKNHMDMHLRTNSNIFFFVKFFNFSCSPKPVPSSNRLPKPVPSSNRLPKPVPSSKRLPKPVPSSNRFPTSTKKSHEEVARFSLQEETKKERIDFLSFTEDQTVTGKSTNSFWSEFGERFPRLSQVALILFSIPASAAFLERFLSICGLVCDKRSMNMNPETLIEKILIRTFSSFYTSKYSSFTSLPSTDTKIELGLWCGFIPKKNCYL</sequence>
<reference evidence="3 4" key="1">
    <citation type="journal article" date="2018" name="Sci. Rep.">
        <title>Genomic signatures of local adaptation to the degree of environmental predictability in rotifers.</title>
        <authorList>
            <person name="Franch-Gras L."/>
            <person name="Hahn C."/>
            <person name="Garcia-Roger E.M."/>
            <person name="Carmona M.J."/>
            <person name="Serra M."/>
            <person name="Gomez A."/>
        </authorList>
    </citation>
    <scope>NUCLEOTIDE SEQUENCE [LARGE SCALE GENOMIC DNA]</scope>
    <source>
        <strain evidence="3">HYR1</strain>
    </source>
</reference>
<name>A0A3M7T186_BRAPC</name>
<dbReference type="InterPro" id="IPR012337">
    <property type="entry name" value="RNaseH-like_sf"/>
</dbReference>
<feature type="compositionally biased region" description="Polar residues" evidence="1">
    <location>
        <begin position="87"/>
        <end position="96"/>
    </location>
</feature>
<dbReference type="SUPFAM" id="SSF53098">
    <property type="entry name" value="Ribonuclease H-like"/>
    <property type="match status" value="1"/>
</dbReference>
<comment type="caution">
    <text evidence="3">The sequence shown here is derived from an EMBL/GenBank/DDBJ whole genome shotgun (WGS) entry which is preliminary data.</text>
</comment>
<feature type="region of interest" description="Disordered" evidence="1">
    <location>
        <begin position="54"/>
        <end position="106"/>
    </location>
</feature>
<keyword evidence="4" id="KW-1185">Reference proteome</keyword>
<feature type="domain" description="HAT C-terminal dimerisation" evidence="2">
    <location>
        <begin position="135"/>
        <end position="187"/>
    </location>
</feature>
<dbReference type="OrthoDB" id="10046500at2759"/>
<protein>
    <recommendedName>
        <fullName evidence="2">HAT C-terminal dimerisation domain-containing protein</fullName>
    </recommendedName>
</protein>
<evidence type="ECO:0000256" key="1">
    <source>
        <dbReference type="SAM" id="MobiDB-lite"/>
    </source>
</evidence>
<dbReference type="EMBL" id="REGN01000464">
    <property type="protein sequence ID" value="RNA41752.1"/>
    <property type="molecule type" value="Genomic_DNA"/>
</dbReference>
<organism evidence="3 4">
    <name type="scientific">Brachionus plicatilis</name>
    <name type="common">Marine rotifer</name>
    <name type="synonym">Brachionus muelleri</name>
    <dbReference type="NCBI Taxonomy" id="10195"/>
    <lineage>
        <taxon>Eukaryota</taxon>
        <taxon>Metazoa</taxon>
        <taxon>Spiralia</taxon>
        <taxon>Gnathifera</taxon>
        <taxon>Rotifera</taxon>
        <taxon>Eurotatoria</taxon>
        <taxon>Monogononta</taxon>
        <taxon>Pseudotrocha</taxon>
        <taxon>Ploima</taxon>
        <taxon>Brachionidae</taxon>
        <taxon>Brachionus</taxon>
    </lineage>
</organism>
<dbReference type="Proteomes" id="UP000276133">
    <property type="component" value="Unassembled WGS sequence"/>
</dbReference>
<accession>A0A3M7T186</accession>
<dbReference type="InterPro" id="IPR008906">
    <property type="entry name" value="HATC_C_dom"/>
</dbReference>
<evidence type="ECO:0000313" key="3">
    <source>
        <dbReference type="EMBL" id="RNA41752.1"/>
    </source>
</evidence>
<dbReference type="Pfam" id="PF05699">
    <property type="entry name" value="Dimer_Tnp_hAT"/>
    <property type="match status" value="1"/>
</dbReference>
<evidence type="ECO:0000313" key="4">
    <source>
        <dbReference type="Proteomes" id="UP000276133"/>
    </source>
</evidence>
<proteinExistence type="predicted"/>
<gene>
    <name evidence="3" type="ORF">BpHYR1_037468</name>
</gene>
<dbReference type="GO" id="GO:0046983">
    <property type="term" value="F:protein dimerization activity"/>
    <property type="evidence" value="ECO:0007669"/>
    <property type="project" value="InterPro"/>
</dbReference>
<dbReference type="AlphaFoldDB" id="A0A3M7T186"/>
<feature type="compositionally biased region" description="Polar residues" evidence="1">
    <location>
        <begin position="57"/>
        <end position="71"/>
    </location>
</feature>